<dbReference type="Proteomes" id="UP000602057">
    <property type="component" value="Unassembled WGS sequence"/>
</dbReference>
<evidence type="ECO:0000313" key="4">
    <source>
        <dbReference type="EMBL" id="MBD0835623.1"/>
    </source>
</evidence>
<keyword evidence="5" id="KW-1185">Reference proteome</keyword>
<dbReference type="InterPro" id="IPR016032">
    <property type="entry name" value="Sig_transdc_resp-reg_C-effctor"/>
</dbReference>
<dbReference type="SMART" id="SM00421">
    <property type="entry name" value="HTH_LUXR"/>
    <property type="match status" value="1"/>
</dbReference>
<dbReference type="EMBL" id="JACVXC010000003">
    <property type="protein sequence ID" value="MBD0835623.1"/>
    <property type="molecule type" value="Genomic_DNA"/>
</dbReference>
<sequence length="936" mass="108351">MPAKLLPQIILILFCFILTAQEHPPIQIYTPTDYGAENQNWSISQSQDKYIYVANNKGLLEFNGAKWTVFESPNKTIVRSVKVIDGYVYTGCYREFGYWQRSLNGLLEYTSLSTQLQIEFLEDEEVWNILSVDDFILFQTLKRIYVFSKKNESVHIIPSNTGIYKIFKIKEGVYFQKPKEGVFEIVNGQSKLVTDDVLLKDNLLVNIVNHKDKILFQTEDKGFYILKGKELVQWDIPANQTLLNDRIYSSIKLDDDSFVLGSISNGMLHVTASGELNYQINQNNGLSNNTVLSVFEDLDHNIWLGLENGINCINIKSPFRIYNDEKGKIGSVNASILFNNKLYIGTNQGLFYKTFNAKDKFVLINGTQGAVWCLQNIEDTLFCGHNSGTFVVEDDKATLVADVLGTWNIKPISKNNDLLIQGNYSGLNILEYKNGRWQYRNSIEGFDISSRYFEMLNPSDVFVSHEYKGVFKVKLNADYTKAIFVTRDSSVTKDVKTSLIKYNGNILYTQTKGVYKYNMGSGKFDRDSVISKLFNEEDYVSGKLVFTKGTNKLWGFSHQGLSYLEPNQLSNSLKIHTISLPSYVRHDVSGYENIAHLTGNKYLYGTTSGYLVIDLDLLNENTHQVHLNLISNRNLKNSNDNIFVDVNTSGQFKNNENNLEFQFSVPVYEKYSMAEYQYKLDGIYDDWSDWSTNSQVFFENLPFGTYTFSVRSRLGNEISENTETYRFTIARPWYLSNAAIVGYIILVGLFSFFMHQVYKRYYRRQREKLLYKTQRELELKELENKEQAMRHNNEKLKQDIESKNRELSLSTMNLIKKNEFLNNLKKELKKMPDDRHLKNVVKIIDNNLNDADDWQTFEEAFNNADKDFIKKIKTMHPSLTSNDLRLCTYLRLNLSSKEIAPLLNISPRSVEVKRYRLRKKIDLPHDDSLTDYILKI</sequence>
<dbReference type="GO" id="GO:0006355">
    <property type="term" value="P:regulation of DNA-templated transcription"/>
    <property type="evidence" value="ECO:0007669"/>
    <property type="project" value="InterPro"/>
</dbReference>
<keyword evidence="2" id="KW-0472">Membrane</keyword>
<feature type="coiled-coil region" evidence="1">
    <location>
        <begin position="772"/>
        <end position="813"/>
    </location>
</feature>
<evidence type="ECO:0000313" key="5">
    <source>
        <dbReference type="Proteomes" id="UP000602057"/>
    </source>
</evidence>
<protein>
    <submittedName>
        <fullName evidence="4">LuxR family transcriptional regulator</fullName>
    </submittedName>
</protein>
<proteinExistence type="predicted"/>
<dbReference type="InterPro" id="IPR011123">
    <property type="entry name" value="Y_Y_Y"/>
</dbReference>
<gene>
    <name evidence="4" type="ORF">ICJ84_09255</name>
</gene>
<reference evidence="4" key="1">
    <citation type="journal article" date="2013" name="Int. J. Syst. Evol. Microbiol.">
        <title>Aestuariibaculum suncheonense gen. nov., sp. nov., a marine bacterium of the family Flavobacteriaceae isolated from a tidal flat and emended descriptions of the genera Gaetbulibacter and Tamlana.</title>
        <authorList>
            <person name="Jeong S.H."/>
            <person name="Park M.S."/>
            <person name="Jin H.M."/>
            <person name="Lee K."/>
            <person name="Park W."/>
            <person name="Jeon C.O."/>
        </authorList>
    </citation>
    <scope>NUCLEOTIDE SEQUENCE</scope>
    <source>
        <strain evidence="4">SC17</strain>
    </source>
</reference>
<keyword evidence="2" id="KW-1133">Transmembrane helix</keyword>
<dbReference type="SUPFAM" id="SSF46894">
    <property type="entry name" value="C-terminal effector domain of the bipartite response regulators"/>
    <property type="match status" value="1"/>
</dbReference>
<evidence type="ECO:0000259" key="3">
    <source>
        <dbReference type="SMART" id="SM00421"/>
    </source>
</evidence>
<dbReference type="InterPro" id="IPR036388">
    <property type="entry name" value="WH-like_DNA-bd_sf"/>
</dbReference>
<name>A0A8J6QEV8_9FLAO</name>
<evidence type="ECO:0000256" key="1">
    <source>
        <dbReference type="SAM" id="Coils"/>
    </source>
</evidence>
<dbReference type="GO" id="GO:0003677">
    <property type="term" value="F:DNA binding"/>
    <property type="evidence" value="ECO:0007669"/>
    <property type="project" value="InterPro"/>
</dbReference>
<dbReference type="Gene3D" id="2.130.10.10">
    <property type="entry name" value="YVTN repeat-like/Quinoprotein amine dehydrogenase"/>
    <property type="match status" value="2"/>
</dbReference>
<dbReference type="InterPro" id="IPR015943">
    <property type="entry name" value="WD40/YVTN_repeat-like_dom_sf"/>
</dbReference>
<dbReference type="InterPro" id="IPR000792">
    <property type="entry name" value="Tscrpt_reg_LuxR_C"/>
</dbReference>
<comment type="caution">
    <text evidence="4">The sequence shown here is derived from an EMBL/GenBank/DDBJ whole genome shotgun (WGS) entry which is preliminary data.</text>
</comment>
<dbReference type="Gene3D" id="2.60.40.10">
    <property type="entry name" value="Immunoglobulins"/>
    <property type="match status" value="1"/>
</dbReference>
<dbReference type="Gene3D" id="1.10.10.10">
    <property type="entry name" value="Winged helix-like DNA-binding domain superfamily/Winged helix DNA-binding domain"/>
    <property type="match status" value="1"/>
</dbReference>
<dbReference type="RefSeq" id="WP_188216116.1">
    <property type="nucleotide sequence ID" value="NZ_BAABGH010000005.1"/>
</dbReference>
<keyword evidence="2" id="KW-0812">Transmembrane</keyword>
<evidence type="ECO:0000256" key="2">
    <source>
        <dbReference type="SAM" id="Phobius"/>
    </source>
</evidence>
<organism evidence="4 5">
    <name type="scientific">Aestuariibaculum suncheonense</name>
    <dbReference type="NCBI Taxonomy" id="1028745"/>
    <lineage>
        <taxon>Bacteria</taxon>
        <taxon>Pseudomonadati</taxon>
        <taxon>Bacteroidota</taxon>
        <taxon>Flavobacteriia</taxon>
        <taxon>Flavobacteriales</taxon>
        <taxon>Flavobacteriaceae</taxon>
    </lineage>
</organism>
<feature type="domain" description="HTH luxR-type" evidence="3">
    <location>
        <begin position="876"/>
        <end position="933"/>
    </location>
</feature>
<reference evidence="4" key="2">
    <citation type="submission" date="2020-09" db="EMBL/GenBank/DDBJ databases">
        <authorList>
            <person name="Wu Z."/>
        </authorList>
    </citation>
    <scope>NUCLEOTIDE SEQUENCE</scope>
    <source>
        <strain evidence="4">SC17</strain>
    </source>
</reference>
<accession>A0A8J6QEV8</accession>
<dbReference type="InterPro" id="IPR013783">
    <property type="entry name" value="Ig-like_fold"/>
</dbReference>
<dbReference type="AlphaFoldDB" id="A0A8J6QEV8"/>
<keyword evidence="1" id="KW-0175">Coiled coil</keyword>
<dbReference type="Pfam" id="PF07495">
    <property type="entry name" value="Y_Y_Y"/>
    <property type="match status" value="1"/>
</dbReference>
<feature type="transmembrane region" description="Helical" evidence="2">
    <location>
        <begin position="733"/>
        <end position="754"/>
    </location>
</feature>